<dbReference type="InterPro" id="IPR033749">
    <property type="entry name" value="Polyprenyl_synt_CS"/>
</dbReference>
<dbReference type="PROSITE" id="PS00723">
    <property type="entry name" value="POLYPRENYL_SYNTHASE_1"/>
    <property type="match status" value="1"/>
</dbReference>
<dbReference type="GO" id="GO:0046872">
    <property type="term" value="F:metal ion binding"/>
    <property type="evidence" value="ECO:0007669"/>
    <property type="project" value="UniProtKB-KW"/>
</dbReference>
<dbReference type="Proteomes" id="UP000315648">
    <property type="component" value="Unassembled WGS sequence"/>
</dbReference>
<dbReference type="Gene3D" id="1.10.600.10">
    <property type="entry name" value="Farnesyl Diphosphate Synthase"/>
    <property type="match status" value="1"/>
</dbReference>
<dbReference type="GO" id="GO:0004659">
    <property type="term" value="F:prenyltransferase activity"/>
    <property type="evidence" value="ECO:0007669"/>
    <property type="project" value="InterPro"/>
</dbReference>
<evidence type="ECO:0000256" key="4">
    <source>
        <dbReference type="ARBA" id="ARBA00022723"/>
    </source>
</evidence>
<keyword evidence="6" id="KW-0414">Isoprene biosynthesis</keyword>
<evidence type="ECO:0000256" key="3">
    <source>
        <dbReference type="ARBA" id="ARBA00022679"/>
    </source>
</evidence>
<accession>A0A556QJ82</accession>
<evidence type="ECO:0000313" key="9">
    <source>
        <dbReference type="Proteomes" id="UP000315648"/>
    </source>
</evidence>
<comment type="cofactor">
    <cofactor evidence="1">
        <name>Mg(2+)</name>
        <dbReference type="ChEBI" id="CHEBI:18420"/>
    </cofactor>
</comment>
<keyword evidence="5" id="KW-0460">Magnesium</keyword>
<dbReference type="PANTHER" id="PTHR43281">
    <property type="entry name" value="FARNESYL DIPHOSPHATE SYNTHASE"/>
    <property type="match status" value="1"/>
</dbReference>
<dbReference type="AlphaFoldDB" id="A0A556QJ82"/>
<dbReference type="InterPro" id="IPR008949">
    <property type="entry name" value="Isoprenoid_synthase_dom_sf"/>
</dbReference>
<evidence type="ECO:0000256" key="2">
    <source>
        <dbReference type="ARBA" id="ARBA00006706"/>
    </source>
</evidence>
<evidence type="ECO:0000313" key="8">
    <source>
        <dbReference type="EMBL" id="TSJ76696.1"/>
    </source>
</evidence>
<keyword evidence="9" id="KW-1185">Reference proteome</keyword>
<dbReference type="PANTHER" id="PTHR43281:SF1">
    <property type="entry name" value="FARNESYL DIPHOSPHATE SYNTHASE"/>
    <property type="match status" value="1"/>
</dbReference>
<dbReference type="EMBL" id="VMBG01000002">
    <property type="protein sequence ID" value="TSJ76696.1"/>
    <property type="molecule type" value="Genomic_DNA"/>
</dbReference>
<dbReference type="GO" id="GO:0008299">
    <property type="term" value="P:isoprenoid biosynthetic process"/>
    <property type="evidence" value="ECO:0007669"/>
    <property type="project" value="UniProtKB-KW"/>
</dbReference>
<dbReference type="SFLD" id="SFLDS00005">
    <property type="entry name" value="Isoprenoid_Synthase_Type_I"/>
    <property type="match status" value="1"/>
</dbReference>
<evidence type="ECO:0000256" key="1">
    <source>
        <dbReference type="ARBA" id="ARBA00001946"/>
    </source>
</evidence>
<comment type="caution">
    <text evidence="8">The sequence shown here is derived from an EMBL/GenBank/DDBJ whole genome shotgun (WGS) entry which is preliminary data.</text>
</comment>
<dbReference type="SUPFAM" id="SSF48576">
    <property type="entry name" value="Terpenoid synthases"/>
    <property type="match status" value="1"/>
</dbReference>
<evidence type="ECO:0000256" key="5">
    <source>
        <dbReference type="ARBA" id="ARBA00022842"/>
    </source>
</evidence>
<dbReference type="RefSeq" id="WP_144230453.1">
    <property type="nucleotide sequence ID" value="NZ_CBCRVV010000014.1"/>
</dbReference>
<name>A0A556QJ82_9BACT</name>
<dbReference type="OrthoDB" id="9805316at2"/>
<protein>
    <submittedName>
        <fullName evidence="8">Polyprenyl synthetase family protein</fullName>
    </submittedName>
</protein>
<dbReference type="InterPro" id="IPR000092">
    <property type="entry name" value="Polyprenyl_synt"/>
</dbReference>
<dbReference type="Pfam" id="PF00348">
    <property type="entry name" value="polyprenyl_synt"/>
    <property type="match status" value="1"/>
</dbReference>
<organism evidence="8 9">
    <name type="scientific">Rariglobus hedericola</name>
    <dbReference type="NCBI Taxonomy" id="2597822"/>
    <lineage>
        <taxon>Bacteria</taxon>
        <taxon>Pseudomonadati</taxon>
        <taxon>Verrucomicrobiota</taxon>
        <taxon>Opitutia</taxon>
        <taxon>Opitutales</taxon>
        <taxon>Opitutaceae</taxon>
        <taxon>Rariglobus</taxon>
    </lineage>
</organism>
<keyword evidence="4" id="KW-0479">Metal-binding</keyword>
<sequence>MNSSAAYLRLCDALMENSPALLATDQLLRDTLTLSSGNPGKLIRARLVLAAADAHGLEEGPAERLACAVEYFHIASLLLDDLPCMDDAWTRRGRPCAHKLYGESSAILGALAFINRAYALTGFVFASHPAEIRLQATACLDACLGPAGLVGGQAADLSFAQSDRSAREVAMIAARKTGSLFWLAVYFPALLGAPSQKELHALKALCVYWGLAYQAADDLQDALLNAFESGKTAGRDRALTRPNLAHAIGVPATQARIARLMEQSRRVVERLGATSQRWGYLGGFHREFVEPMVCAVAA</sequence>
<evidence type="ECO:0000256" key="6">
    <source>
        <dbReference type="ARBA" id="ARBA00023229"/>
    </source>
</evidence>
<reference evidence="8 9" key="1">
    <citation type="submission" date="2019-07" db="EMBL/GenBank/DDBJ databases">
        <title>Description of 53C-WASEF.</title>
        <authorList>
            <person name="Pitt A."/>
            <person name="Hahn M.W."/>
        </authorList>
    </citation>
    <scope>NUCLEOTIDE SEQUENCE [LARGE SCALE GENOMIC DNA]</scope>
    <source>
        <strain evidence="8 9">53C-WASEF</strain>
    </source>
</reference>
<evidence type="ECO:0000256" key="7">
    <source>
        <dbReference type="RuleBase" id="RU004466"/>
    </source>
</evidence>
<keyword evidence="3 7" id="KW-0808">Transferase</keyword>
<gene>
    <name evidence="8" type="ORF">FPL22_11255</name>
</gene>
<proteinExistence type="inferred from homology"/>
<comment type="similarity">
    <text evidence="2 7">Belongs to the FPP/GGPP synthase family.</text>
</comment>